<gene>
    <name evidence="2" type="ORF">AM202_05454</name>
</gene>
<sequence>MPQQARWDEIKVVARANIGDKIWGEKSLILLVEEHQKEVKKNIGMVIFLGYRLPILIMTYGLYLHQLNILQNSDYPKVVQNYLKEVI</sequence>
<protein>
    <submittedName>
        <fullName evidence="2">Type I restriction-modification system methyltransferase subunit</fullName>
    </submittedName>
</protein>
<reference evidence="2 3" key="1">
    <citation type="journal article" date="2010" name="Vet. Microbiol.">
        <title>Production of haemolysins by strains of the Actinobacillus minor/porcitonsillarum complex.</title>
        <authorList>
            <person name="Arya G."/>
            <person name="Niven D.F."/>
        </authorList>
    </citation>
    <scope>NUCLEOTIDE SEQUENCE [LARGE SCALE GENOMIC DNA]</scope>
    <source>
        <strain evidence="3">strain 202</strain>
    </source>
</reference>
<keyword evidence="1" id="KW-1133">Transmembrane helix</keyword>
<keyword evidence="3" id="KW-1185">Reference proteome</keyword>
<keyword evidence="2" id="KW-0489">Methyltransferase</keyword>
<evidence type="ECO:0000256" key="1">
    <source>
        <dbReference type="SAM" id="Phobius"/>
    </source>
</evidence>
<dbReference type="EMBL" id="ACFT01000044">
    <property type="protein sequence ID" value="EEV24377.1"/>
    <property type="molecule type" value="Genomic_DNA"/>
</dbReference>
<dbReference type="Proteomes" id="UP000003394">
    <property type="component" value="Unassembled WGS sequence"/>
</dbReference>
<dbReference type="GO" id="GO:0032259">
    <property type="term" value="P:methylation"/>
    <property type="evidence" value="ECO:0007669"/>
    <property type="project" value="UniProtKB-KW"/>
</dbReference>
<evidence type="ECO:0000313" key="2">
    <source>
        <dbReference type="EMBL" id="EEV24377.1"/>
    </source>
</evidence>
<organism evidence="2 3">
    <name type="scientific">Actinobacillus minor 202</name>
    <dbReference type="NCBI Taxonomy" id="591023"/>
    <lineage>
        <taxon>Bacteria</taxon>
        <taxon>Pseudomonadati</taxon>
        <taxon>Pseudomonadota</taxon>
        <taxon>Gammaproteobacteria</taxon>
        <taxon>Pasteurellales</taxon>
        <taxon>Pasteurellaceae</taxon>
        <taxon>Actinobacillus</taxon>
    </lineage>
</organism>
<keyword evidence="1" id="KW-0472">Membrane</keyword>
<dbReference type="GO" id="GO:0008168">
    <property type="term" value="F:methyltransferase activity"/>
    <property type="evidence" value="ECO:0007669"/>
    <property type="project" value="UniProtKB-KW"/>
</dbReference>
<proteinExistence type="predicted"/>
<feature type="transmembrane region" description="Helical" evidence="1">
    <location>
        <begin position="43"/>
        <end position="63"/>
    </location>
</feature>
<accession>A0ABP2GR54</accession>
<keyword evidence="1" id="KW-0812">Transmembrane</keyword>
<comment type="caution">
    <text evidence="2">The sequence shown here is derived from an EMBL/GenBank/DDBJ whole genome shotgun (WGS) entry which is preliminary data.</text>
</comment>
<keyword evidence="2" id="KW-0808">Transferase</keyword>
<evidence type="ECO:0000313" key="3">
    <source>
        <dbReference type="Proteomes" id="UP000003394"/>
    </source>
</evidence>
<name>A0ABP2GR54_9PAST</name>